<dbReference type="InterPro" id="IPR011021">
    <property type="entry name" value="Arrestin-like_N"/>
</dbReference>
<dbReference type="OrthoDB" id="291852at2759"/>
<proteinExistence type="predicted"/>
<dbReference type="EMBL" id="CCKQ01004885">
    <property type="protein sequence ID" value="CDW76035.1"/>
    <property type="molecule type" value="Genomic_DNA"/>
</dbReference>
<protein>
    <recommendedName>
        <fullName evidence="1">Arrestin-like N-terminal domain-containing protein</fullName>
    </recommendedName>
</protein>
<dbReference type="GO" id="GO:0005737">
    <property type="term" value="C:cytoplasm"/>
    <property type="evidence" value="ECO:0007669"/>
    <property type="project" value="TreeGrafter"/>
</dbReference>
<dbReference type="InterPro" id="IPR050357">
    <property type="entry name" value="Arrestin_domain-protein"/>
</dbReference>
<reference evidence="2 3" key="1">
    <citation type="submission" date="2014-06" db="EMBL/GenBank/DDBJ databases">
        <authorList>
            <person name="Swart Estienne"/>
        </authorList>
    </citation>
    <scope>NUCLEOTIDE SEQUENCE [LARGE SCALE GENOMIC DNA]</scope>
    <source>
        <strain evidence="2 3">130c</strain>
    </source>
</reference>
<sequence length="216" mass="25203">MGNAYETYRFDSGYFVLQTDKPHYHPGDIVSGKIFIRCMRPVDAKQIDIEIQGKEKGSWMDIEYIEIIDSEGLRRLQKKDIKRKYRRNIIDHSGILFKFPPQGMIPGDFVIPFQFQLPQGVPATIFIKQEKHSKKLKGFIKYYIRGSLITVKDIPEMGYKQGLVVREKLQDDKIQSRVQQGFKIKTWCCLNKGISSLEIQLNQKIYEPDDKIIIEA</sequence>
<dbReference type="PANTHER" id="PTHR11188:SF17">
    <property type="entry name" value="FI21816P1"/>
    <property type="match status" value="1"/>
</dbReference>
<gene>
    <name evidence="2" type="primary">Contig9075.g9707</name>
    <name evidence="2" type="ORF">STYLEM_5031</name>
</gene>
<dbReference type="Pfam" id="PF00339">
    <property type="entry name" value="Arrestin_N"/>
    <property type="match status" value="1"/>
</dbReference>
<dbReference type="InterPro" id="IPR014752">
    <property type="entry name" value="Arrestin-like_C"/>
</dbReference>
<dbReference type="InterPro" id="IPR014756">
    <property type="entry name" value="Ig_E-set"/>
</dbReference>
<evidence type="ECO:0000259" key="1">
    <source>
        <dbReference type="Pfam" id="PF00339"/>
    </source>
</evidence>
<organism evidence="2 3">
    <name type="scientific">Stylonychia lemnae</name>
    <name type="common">Ciliate</name>
    <dbReference type="NCBI Taxonomy" id="5949"/>
    <lineage>
        <taxon>Eukaryota</taxon>
        <taxon>Sar</taxon>
        <taxon>Alveolata</taxon>
        <taxon>Ciliophora</taxon>
        <taxon>Intramacronucleata</taxon>
        <taxon>Spirotrichea</taxon>
        <taxon>Stichotrichia</taxon>
        <taxon>Sporadotrichida</taxon>
        <taxon>Oxytrichidae</taxon>
        <taxon>Stylonychinae</taxon>
        <taxon>Stylonychia</taxon>
    </lineage>
</organism>
<accession>A0A078A1P8</accession>
<evidence type="ECO:0000313" key="3">
    <source>
        <dbReference type="Proteomes" id="UP000039865"/>
    </source>
</evidence>
<dbReference type="SUPFAM" id="SSF81296">
    <property type="entry name" value="E set domains"/>
    <property type="match status" value="1"/>
</dbReference>
<dbReference type="OMA" id="EWEYREL"/>
<evidence type="ECO:0000313" key="2">
    <source>
        <dbReference type="EMBL" id="CDW76035.1"/>
    </source>
</evidence>
<dbReference type="AlphaFoldDB" id="A0A078A1P8"/>
<dbReference type="GO" id="GO:0015031">
    <property type="term" value="P:protein transport"/>
    <property type="evidence" value="ECO:0007669"/>
    <property type="project" value="TreeGrafter"/>
</dbReference>
<name>A0A078A1P8_STYLE</name>
<dbReference type="Proteomes" id="UP000039865">
    <property type="component" value="Unassembled WGS sequence"/>
</dbReference>
<keyword evidence="3" id="KW-1185">Reference proteome</keyword>
<dbReference type="InParanoid" id="A0A078A1P8"/>
<feature type="domain" description="Arrestin-like N-terminal" evidence="1">
    <location>
        <begin position="17"/>
        <end position="148"/>
    </location>
</feature>
<dbReference type="PANTHER" id="PTHR11188">
    <property type="entry name" value="ARRESTIN DOMAIN CONTAINING PROTEIN"/>
    <property type="match status" value="1"/>
</dbReference>
<dbReference type="Gene3D" id="2.60.40.640">
    <property type="match status" value="1"/>
</dbReference>